<gene>
    <name evidence="1" type="ORF">JIN82_05405</name>
</gene>
<accession>A0A8J7MBV0</accession>
<name>A0A8J7MBV0_9BACT</name>
<comment type="caution">
    <text evidence="1">The sequence shown here is derived from an EMBL/GenBank/DDBJ whole genome shotgun (WGS) entry which is preliminary data.</text>
</comment>
<dbReference type="Proteomes" id="UP000624703">
    <property type="component" value="Unassembled WGS sequence"/>
</dbReference>
<dbReference type="RefSeq" id="WP_200310628.1">
    <property type="nucleotide sequence ID" value="NZ_JAENIM010000024.1"/>
</dbReference>
<reference evidence="1" key="1">
    <citation type="submission" date="2021-01" db="EMBL/GenBank/DDBJ databases">
        <title>Modified the classification status of verrucomicrobia.</title>
        <authorList>
            <person name="Feng X."/>
        </authorList>
    </citation>
    <scope>NUCLEOTIDE SEQUENCE</scope>
    <source>
        <strain evidence="1">_KCTC 22039</strain>
    </source>
</reference>
<organism evidence="1 2">
    <name type="scientific">Persicirhabdus sediminis</name>
    <dbReference type="NCBI Taxonomy" id="454144"/>
    <lineage>
        <taxon>Bacteria</taxon>
        <taxon>Pseudomonadati</taxon>
        <taxon>Verrucomicrobiota</taxon>
        <taxon>Verrucomicrobiia</taxon>
        <taxon>Verrucomicrobiales</taxon>
        <taxon>Verrucomicrobiaceae</taxon>
        <taxon>Persicirhabdus</taxon>
    </lineage>
</organism>
<proteinExistence type="predicted"/>
<protein>
    <submittedName>
        <fullName evidence="1">Uncharacterized protein</fullName>
    </submittedName>
</protein>
<evidence type="ECO:0000313" key="2">
    <source>
        <dbReference type="Proteomes" id="UP000624703"/>
    </source>
</evidence>
<dbReference type="AlphaFoldDB" id="A0A8J7MBV0"/>
<keyword evidence="2" id="KW-1185">Reference proteome</keyword>
<sequence>MKFLEIIKKAWRYSIFDDFIENGATPIDVIPAELIWLEKAQMFHVDNFTINYGVRGGIWVGKFSDSIVIANWKKEQVTRIPVREIRDNPDIYEHRSKIKRRWNKHNRPYLYGRLKVGFGNAADNYIQEHPEFQKAEQDSAHQSTTAP</sequence>
<dbReference type="EMBL" id="JAENIM010000024">
    <property type="protein sequence ID" value="MBK1790592.1"/>
    <property type="molecule type" value="Genomic_DNA"/>
</dbReference>
<evidence type="ECO:0000313" key="1">
    <source>
        <dbReference type="EMBL" id="MBK1790592.1"/>
    </source>
</evidence>